<organism evidence="1 2">
    <name type="scientific">Pectobacterium zantedeschiae</name>
    <dbReference type="NCBI Taxonomy" id="2034769"/>
    <lineage>
        <taxon>Bacteria</taxon>
        <taxon>Pseudomonadati</taxon>
        <taxon>Pseudomonadota</taxon>
        <taxon>Gammaproteobacteria</taxon>
        <taxon>Enterobacterales</taxon>
        <taxon>Pectobacteriaceae</taxon>
        <taxon>Pectobacterium</taxon>
    </lineage>
</organism>
<evidence type="ECO:0000313" key="2">
    <source>
        <dbReference type="Proteomes" id="UP001138460"/>
    </source>
</evidence>
<proteinExistence type="predicted"/>
<comment type="caution">
    <text evidence="1">The sequence shown here is derived from an EMBL/GenBank/DDBJ whole genome shotgun (WGS) entry which is preliminary data.</text>
</comment>
<dbReference type="AlphaFoldDB" id="A0A9X8JHY5"/>
<evidence type="ECO:0000313" key="1">
    <source>
        <dbReference type="EMBL" id="RYC40656.1"/>
    </source>
</evidence>
<dbReference type="Proteomes" id="UP001138460">
    <property type="component" value="Unassembled WGS sequence"/>
</dbReference>
<accession>A0A9X8JHY5</accession>
<reference evidence="1 2" key="1">
    <citation type="journal article" date="2018" name="Syst. Appl. Microbiol.">
        <title>Pectobacterium zantedeschiae sp. nov. a new species of a soft rot pathogen isolated from Calla lily (Zantedeschia spp.).</title>
        <authorList>
            <person name="Waleron M."/>
            <person name="Misztak A."/>
            <person name="Waleron M."/>
            <person name="Franczuk M."/>
            <person name="Jonca J."/>
            <person name="Wielgomas B."/>
            <person name="Mikicinski A."/>
            <person name="Popovic T."/>
            <person name="Waleron K."/>
        </authorList>
    </citation>
    <scope>NUCLEOTIDE SEQUENCE [LARGE SCALE GENOMIC DNA]</scope>
    <source>
        <strain evidence="1 2">9M</strain>
    </source>
</reference>
<protein>
    <submittedName>
        <fullName evidence="1">Uncharacterized protein</fullName>
    </submittedName>
</protein>
<gene>
    <name evidence="1" type="ORF">CLR69_17670</name>
</gene>
<sequence length="85" mass="9830">MFQRAFMRMSAKSLKTGKGTFMSIIFGAHILRFTTPLRCLFSCFSYSAFILLSIEKAWTASRDFVEYFGLVYATKLPQWEIVKPV</sequence>
<name>A0A9X8JHY5_9GAMM</name>
<dbReference type="EMBL" id="NWTM01000003">
    <property type="protein sequence ID" value="RYC40656.1"/>
    <property type="molecule type" value="Genomic_DNA"/>
</dbReference>
<keyword evidence="2" id="KW-1185">Reference proteome</keyword>